<proteinExistence type="predicted"/>
<evidence type="ECO:0000313" key="2">
    <source>
        <dbReference type="Proteomes" id="UP001430953"/>
    </source>
</evidence>
<dbReference type="Proteomes" id="UP001430953">
    <property type="component" value="Unassembled WGS sequence"/>
</dbReference>
<sequence>MQRYYQHSLIFFCLFFECGSHDNKVACVTRSPDLCLNISPLRSFSSNLHKTFCICNFYKTVKIYLYN</sequence>
<gene>
    <name evidence="1" type="ORF">PUN28_017124</name>
</gene>
<name>A0AAW2EP79_9HYME</name>
<organism evidence="1 2">
    <name type="scientific">Cardiocondyla obscurior</name>
    <dbReference type="NCBI Taxonomy" id="286306"/>
    <lineage>
        <taxon>Eukaryota</taxon>
        <taxon>Metazoa</taxon>
        <taxon>Ecdysozoa</taxon>
        <taxon>Arthropoda</taxon>
        <taxon>Hexapoda</taxon>
        <taxon>Insecta</taxon>
        <taxon>Pterygota</taxon>
        <taxon>Neoptera</taxon>
        <taxon>Endopterygota</taxon>
        <taxon>Hymenoptera</taxon>
        <taxon>Apocrita</taxon>
        <taxon>Aculeata</taxon>
        <taxon>Formicoidea</taxon>
        <taxon>Formicidae</taxon>
        <taxon>Myrmicinae</taxon>
        <taxon>Cardiocondyla</taxon>
    </lineage>
</organism>
<keyword evidence="2" id="KW-1185">Reference proteome</keyword>
<dbReference type="EMBL" id="JADYXP020000020">
    <property type="protein sequence ID" value="KAL0104186.1"/>
    <property type="molecule type" value="Genomic_DNA"/>
</dbReference>
<dbReference type="AlphaFoldDB" id="A0AAW2EP79"/>
<reference evidence="1 2" key="1">
    <citation type="submission" date="2023-03" db="EMBL/GenBank/DDBJ databases">
        <title>High recombination rates correlate with genetic variation in Cardiocondyla obscurior ants.</title>
        <authorList>
            <person name="Errbii M."/>
        </authorList>
    </citation>
    <scope>NUCLEOTIDE SEQUENCE [LARGE SCALE GENOMIC DNA]</scope>
    <source>
        <strain evidence="1">Alpha-2009</strain>
        <tissue evidence="1">Whole body</tissue>
    </source>
</reference>
<protein>
    <recommendedName>
        <fullName evidence="3">Secreted protein</fullName>
    </recommendedName>
</protein>
<evidence type="ECO:0000313" key="1">
    <source>
        <dbReference type="EMBL" id="KAL0104186.1"/>
    </source>
</evidence>
<evidence type="ECO:0008006" key="3">
    <source>
        <dbReference type="Google" id="ProtNLM"/>
    </source>
</evidence>
<comment type="caution">
    <text evidence="1">The sequence shown here is derived from an EMBL/GenBank/DDBJ whole genome shotgun (WGS) entry which is preliminary data.</text>
</comment>
<accession>A0AAW2EP79</accession>